<evidence type="ECO:0000313" key="11">
    <source>
        <dbReference type="Proteomes" id="UP000494165"/>
    </source>
</evidence>
<dbReference type="Proteomes" id="UP000494165">
    <property type="component" value="Unassembled WGS sequence"/>
</dbReference>
<comment type="pathway">
    <text evidence="1">Protein modification; protein ubiquitination.</text>
</comment>
<dbReference type="InterPro" id="IPR011705">
    <property type="entry name" value="BACK"/>
</dbReference>
<reference evidence="10 11" key="1">
    <citation type="submission" date="2020-04" db="EMBL/GenBank/DDBJ databases">
        <authorList>
            <person name="Alioto T."/>
            <person name="Alioto T."/>
            <person name="Gomez Garrido J."/>
        </authorList>
    </citation>
    <scope>NUCLEOTIDE SEQUENCE [LARGE SCALE GENOMIC DNA]</scope>
</reference>
<dbReference type="InterPro" id="IPR000210">
    <property type="entry name" value="BTB/POZ_dom"/>
</dbReference>
<dbReference type="SUPFAM" id="SSF54695">
    <property type="entry name" value="POZ domain"/>
    <property type="match status" value="1"/>
</dbReference>
<dbReference type="InterPro" id="IPR006652">
    <property type="entry name" value="Kelch_1"/>
</dbReference>
<dbReference type="SMART" id="SM00225">
    <property type="entry name" value="BTB"/>
    <property type="match status" value="1"/>
</dbReference>
<dbReference type="Gene3D" id="1.25.40.420">
    <property type="match status" value="1"/>
</dbReference>
<gene>
    <name evidence="10" type="ORF">CLODIP_2_CD05315</name>
</gene>
<proteinExistence type="predicted"/>
<dbReference type="AlphaFoldDB" id="A0A8S1BJB4"/>
<evidence type="ECO:0000256" key="1">
    <source>
        <dbReference type="ARBA" id="ARBA00004906"/>
    </source>
</evidence>
<keyword evidence="6" id="KW-0009">Actin-binding</keyword>
<keyword evidence="3" id="KW-0880">Kelch repeat</keyword>
<dbReference type="PIRSF" id="PIRSF037037">
    <property type="entry name" value="Kelch-like_protein_gigaxonin"/>
    <property type="match status" value="1"/>
</dbReference>
<evidence type="ECO:0000256" key="8">
    <source>
        <dbReference type="SAM" id="MobiDB-lite"/>
    </source>
</evidence>
<dbReference type="SUPFAM" id="SSF117281">
    <property type="entry name" value="Kelch motif"/>
    <property type="match status" value="1"/>
</dbReference>
<evidence type="ECO:0000259" key="9">
    <source>
        <dbReference type="PROSITE" id="PS50097"/>
    </source>
</evidence>
<feature type="compositionally biased region" description="Acidic residues" evidence="8">
    <location>
        <begin position="673"/>
        <end position="699"/>
    </location>
</feature>
<dbReference type="Pfam" id="PF01344">
    <property type="entry name" value="Kelch_1"/>
    <property type="match status" value="1"/>
</dbReference>
<comment type="caution">
    <text evidence="10">The sequence shown here is derived from an EMBL/GenBank/DDBJ whole genome shotgun (WGS) entry which is preliminary data.</text>
</comment>
<protein>
    <recommendedName>
        <fullName evidence="2">Kelch-like protein diablo</fullName>
    </recommendedName>
</protein>
<name>A0A8S1BJB4_9INSE</name>
<feature type="domain" description="BTB" evidence="9">
    <location>
        <begin position="21"/>
        <end position="93"/>
    </location>
</feature>
<dbReference type="InterPro" id="IPR017096">
    <property type="entry name" value="BTB-kelch_protein"/>
</dbReference>
<feature type="region of interest" description="Disordered" evidence="8">
    <location>
        <begin position="666"/>
        <end position="699"/>
    </location>
</feature>
<dbReference type="Pfam" id="PF07707">
    <property type="entry name" value="BACK"/>
    <property type="match status" value="1"/>
</dbReference>
<dbReference type="PRINTS" id="PR00501">
    <property type="entry name" value="KELCHREPEAT"/>
</dbReference>
<dbReference type="InterPro" id="IPR015915">
    <property type="entry name" value="Kelch-typ_b-propeller"/>
</dbReference>
<evidence type="ECO:0000256" key="5">
    <source>
        <dbReference type="ARBA" id="ARBA00022786"/>
    </source>
</evidence>
<dbReference type="SMART" id="SM00875">
    <property type="entry name" value="BACK"/>
    <property type="match status" value="1"/>
</dbReference>
<evidence type="ECO:0000256" key="7">
    <source>
        <dbReference type="ARBA" id="ARBA00043912"/>
    </source>
</evidence>
<dbReference type="Pfam" id="PF00651">
    <property type="entry name" value="BTB"/>
    <property type="match status" value="1"/>
</dbReference>
<keyword evidence="11" id="KW-1185">Reference proteome</keyword>
<dbReference type="Gene3D" id="3.30.710.10">
    <property type="entry name" value="Potassium Channel Kv1.1, Chain A"/>
    <property type="match status" value="1"/>
</dbReference>
<sequence>MPDRLNFLNFIDDLREREALCNATVVSKDGASFRVHSAVLMACSDFFKAAFEFGPRSGAKGVEKPIVRLPNVTADVLEVILRFTYLKEIELNCSNVWRILLAADFLQIDLLSRACFDFMAKNLSLPKSVKIIEMTRGEIYMPEVQRMATAFVLHNLCKPSYRLRGQQKAALAQLHPETLIRLLQDDALNAAREQYVWQTVVEWLEADPEKRTQHLDTVVVGTIRFGLLPKTFVSHNVLGHPMVRSSPELVRKIQELDLAVDQVLSAEISADPSEIPVVVQPRLPHTVVLSVGGWVNGAPSNEMQLYDINADAWAEVSALESSNPDHTMAYHGLARLEDDLYVIGGTESGTDTTRCLKLSLRTFKWEVLASLNQSRDFVSVVALNERIYAIGGRSDPHHQRNFSAEYYDPLTNKWYPIAPMHHCRSDAGCTVHAGKIYVVGGFTGETVLSSSEVYDPQQNTWELLPDMITPRSGVRCVTLRKHIYAIGGFSGSVRLASVERFDPDRMIWIPMEPMLTPRSNLAVAVIGDDILAVGGYNGRSVDDANEVYNVFEDKWYSLEPLPSPRSALNMLTIEDASNLALRLLGPNRALPNNITTDRDIHRPEYGAILSQNAELPAGQPRYEMEDDDSESWQDALDPFGLSLVVVSDEGGNLWGPVRFFADMFADNDSQGMGEEEAEWVEEDDDDDSDNDDEDEEETF</sequence>
<dbReference type="PROSITE" id="PS50097">
    <property type="entry name" value="BTB"/>
    <property type="match status" value="1"/>
</dbReference>
<dbReference type="EMBL" id="CADEPI010000001">
    <property type="protein sequence ID" value="CAB3359296.1"/>
    <property type="molecule type" value="Genomic_DNA"/>
</dbReference>
<dbReference type="PANTHER" id="PTHR24412">
    <property type="entry name" value="KELCH PROTEIN"/>
    <property type="match status" value="1"/>
</dbReference>
<dbReference type="GO" id="GO:0003779">
    <property type="term" value="F:actin binding"/>
    <property type="evidence" value="ECO:0007669"/>
    <property type="project" value="UniProtKB-KW"/>
</dbReference>
<dbReference type="InterPro" id="IPR011333">
    <property type="entry name" value="SKP1/BTB/POZ_sf"/>
</dbReference>
<evidence type="ECO:0000256" key="4">
    <source>
        <dbReference type="ARBA" id="ARBA00022737"/>
    </source>
</evidence>
<evidence type="ECO:0000313" key="10">
    <source>
        <dbReference type="EMBL" id="CAB3359296.1"/>
    </source>
</evidence>
<dbReference type="OrthoDB" id="191037at2759"/>
<evidence type="ECO:0000256" key="3">
    <source>
        <dbReference type="ARBA" id="ARBA00022441"/>
    </source>
</evidence>
<keyword evidence="4" id="KW-0677">Repeat</keyword>
<dbReference type="SMART" id="SM00612">
    <property type="entry name" value="Kelch"/>
    <property type="match status" value="6"/>
</dbReference>
<comment type="function">
    <text evidence="7">Probable substrate-specific adapter of an E3 ubiquitin-protein ligase complex which mediates the ubiquitination and subsequent proteasomal degradation of target proteins. May have a role in synapse differentiation and growth.</text>
</comment>
<keyword evidence="5" id="KW-0833">Ubl conjugation pathway</keyword>
<organism evidence="10 11">
    <name type="scientific">Cloeon dipterum</name>
    <dbReference type="NCBI Taxonomy" id="197152"/>
    <lineage>
        <taxon>Eukaryota</taxon>
        <taxon>Metazoa</taxon>
        <taxon>Ecdysozoa</taxon>
        <taxon>Arthropoda</taxon>
        <taxon>Hexapoda</taxon>
        <taxon>Insecta</taxon>
        <taxon>Pterygota</taxon>
        <taxon>Palaeoptera</taxon>
        <taxon>Ephemeroptera</taxon>
        <taxon>Pisciforma</taxon>
        <taxon>Baetidae</taxon>
        <taxon>Cloeon</taxon>
    </lineage>
</organism>
<evidence type="ECO:0000256" key="6">
    <source>
        <dbReference type="ARBA" id="ARBA00023203"/>
    </source>
</evidence>
<dbReference type="Gene3D" id="2.120.10.80">
    <property type="entry name" value="Kelch-type beta propeller"/>
    <property type="match status" value="2"/>
</dbReference>
<accession>A0A8S1BJB4</accession>
<evidence type="ECO:0000256" key="2">
    <source>
        <dbReference type="ARBA" id="ARBA00013699"/>
    </source>
</evidence>
<dbReference type="Pfam" id="PF24681">
    <property type="entry name" value="Kelch_KLHDC2_KLHL20_DRC7"/>
    <property type="match status" value="1"/>
</dbReference>
<dbReference type="PANTHER" id="PTHR24412:SF172">
    <property type="entry name" value="KELCH-LIKE PROTEIN 10"/>
    <property type="match status" value="1"/>
</dbReference>